<name>A0A1B1AE42_9PROT</name>
<dbReference type="STRING" id="1759059.ATE48_02210"/>
<dbReference type="EMBL" id="CP013244">
    <property type="protein sequence ID" value="ANP44821.1"/>
    <property type="molecule type" value="Genomic_DNA"/>
</dbReference>
<proteinExistence type="inferred from homology"/>
<dbReference type="NCBIfam" id="TIGR00369">
    <property type="entry name" value="unchar_dom_1"/>
    <property type="match status" value="1"/>
</dbReference>
<dbReference type="InterPro" id="IPR006683">
    <property type="entry name" value="Thioestr_dom"/>
</dbReference>
<evidence type="ECO:0000256" key="2">
    <source>
        <dbReference type="ARBA" id="ARBA00022801"/>
    </source>
</evidence>
<keyword evidence="5" id="KW-1185">Reference proteome</keyword>
<dbReference type="AlphaFoldDB" id="A0A1B1AE42"/>
<dbReference type="InParanoid" id="A0A1B1AE42"/>
<evidence type="ECO:0000313" key="5">
    <source>
        <dbReference type="Proteomes" id="UP000092498"/>
    </source>
</evidence>
<dbReference type="KEGG" id="cbot:ATE48_02210"/>
<gene>
    <name evidence="4" type="ORF">ATE48_02210</name>
</gene>
<evidence type="ECO:0000256" key="1">
    <source>
        <dbReference type="ARBA" id="ARBA00008324"/>
    </source>
</evidence>
<evidence type="ECO:0000313" key="4">
    <source>
        <dbReference type="EMBL" id="ANP44821.1"/>
    </source>
</evidence>
<organism evidence="4 5">
    <name type="scientific">Candidatus Viadribacter manganicus</name>
    <dbReference type="NCBI Taxonomy" id="1759059"/>
    <lineage>
        <taxon>Bacteria</taxon>
        <taxon>Pseudomonadati</taxon>
        <taxon>Pseudomonadota</taxon>
        <taxon>Alphaproteobacteria</taxon>
        <taxon>Hyphomonadales</taxon>
        <taxon>Hyphomonadaceae</taxon>
        <taxon>Candidatus Viadribacter</taxon>
    </lineage>
</organism>
<dbReference type="GO" id="GO:0047617">
    <property type="term" value="F:fatty acyl-CoA hydrolase activity"/>
    <property type="evidence" value="ECO:0007669"/>
    <property type="project" value="InterPro"/>
</dbReference>
<dbReference type="InterPro" id="IPR039298">
    <property type="entry name" value="ACOT13"/>
</dbReference>
<comment type="similarity">
    <text evidence="1">Belongs to the thioesterase PaaI family.</text>
</comment>
<protein>
    <recommendedName>
        <fullName evidence="3">Thioesterase domain-containing protein</fullName>
    </recommendedName>
</protein>
<dbReference type="Pfam" id="PF03061">
    <property type="entry name" value="4HBT"/>
    <property type="match status" value="1"/>
</dbReference>
<sequence>MSGDPVLFQLDRDVDGLELARRWAAMPRPGGFLNRLQAYPLEVDRGFMRVRCDVDVGHSNFVQLVHGGVIAGLTDIAGGGAAMTMLKPGETLLTTDLNTRFLGAAPIASSRLEATGRVLFHAGRRVVVAVEVTSAGGGVIAEGSVGVSIRAPRVNV</sequence>
<dbReference type="OrthoDB" id="9813282at2"/>
<dbReference type="RefSeq" id="WP_066767391.1">
    <property type="nucleotide sequence ID" value="NZ_CP013244.1"/>
</dbReference>
<dbReference type="PANTHER" id="PTHR21660:SF1">
    <property type="entry name" value="ACYL-COENZYME A THIOESTERASE 13"/>
    <property type="match status" value="1"/>
</dbReference>
<evidence type="ECO:0000259" key="3">
    <source>
        <dbReference type="Pfam" id="PF03061"/>
    </source>
</evidence>
<reference evidence="4 5" key="1">
    <citation type="submission" date="2015-11" db="EMBL/GenBank/DDBJ databases">
        <title>Whole-Genome Sequence of Candidatus Oderbacter manganicum from the National Park Lower Oder Valley, Germany.</title>
        <authorList>
            <person name="Braun B."/>
            <person name="Liere K."/>
            <person name="Szewzyk U."/>
        </authorList>
    </citation>
    <scope>NUCLEOTIDE SEQUENCE [LARGE SCALE GENOMIC DNA]</scope>
    <source>
        <strain evidence="4 5">OTSz_A_272</strain>
    </source>
</reference>
<dbReference type="InterPro" id="IPR029069">
    <property type="entry name" value="HotDog_dom_sf"/>
</dbReference>
<keyword evidence="2" id="KW-0378">Hydrolase</keyword>
<dbReference type="Proteomes" id="UP000092498">
    <property type="component" value="Chromosome"/>
</dbReference>
<dbReference type="Gene3D" id="3.10.129.10">
    <property type="entry name" value="Hotdog Thioesterase"/>
    <property type="match status" value="1"/>
</dbReference>
<accession>A0A1B1AE42</accession>
<dbReference type="InterPro" id="IPR003736">
    <property type="entry name" value="PAAI_dom"/>
</dbReference>
<dbReference type="CDD" id="cd03443">
    <property type="entry name" value="PaaI_thioesterase"/>
    <property type="match status" value="1"/>
</dbReference>
<dbReference type="PANTHER" id="PTHR21660">
    <property type="entry name" value="THIOESTERASE SUPERFAMILY MEMBER-RELATED"/>
    <property type="match status" value="1"/>
</dbReference>
<dbReference type="SUPFAM" id="SSF54637">
    <property type="entry name" value="Thioesterase/thiol ester dehydrase-isomerase"/>
    <property type="match status" value="1"/>
</dbReference>
<feature type="domain" description="Thioesterase" evidence="3">
    <location>
        <begin position="64"/>
        <end position="140"/>
    </location>
</feature>